<dbReference type="Proteomes" id="UP000228593">
    <property type="component" value="Unassembled WGS sequence"/>
</dbReference>
<proteinExistence type="predicted"/>
<accession>A0A2G8SWM8</accession>
<dbReference type="OrthoDB" id="5786382at2"/>
<evidence type="ECO:0000313" key="3">
    <source>
        <dbReference type="Proteomes" id="UP000228593"/>
    </source>
</evidence>
<dbReference type="RefSeq" id="WP_099917852.1">
    <property type="nucleotide sequence ID" value="NZ_BMHS01000027.1"/>
</dbReference>
<comment type="caution">
    <text evidence="2">The sequence shown here is derived from an EMBL/GenBank/DDBJ whole genome shotgun (WGS) entry which is preliminary data.</text>
</comment>
<keyword evidence="3" id="KW-1185">Reference proteome</keyword>
<keyword evidence="1" id="KW-0732">Signal</keyword>
<protein>
    <submittedName>
        <fullName evidence="2">Uncharacterized protein</fullName>
    </submittedName>
</protein>
<reference evidence="2 3" key="1">
    <citation type="submission" date="2017-10" db="EMBL/GenBank/DDBJ databases">
        <title>Massilia psychrophilum sp. nov., a novel purple-pigmented bacterium isolated from Tianshan glacier, Xinjiang Municipality, China.</title>
        <authorList>
            <person name="Wang H."/>
        </authorList>
    </citation>
    <scope>NUCLEOTIDE SEQUENCE [LARGE SCALE GENOMIC DNA]</scope>
    <source>
        <strain evidence="2 3">JCM 30813</strain>
    </source>
</reference>
<sequence length="132" mass="13022">MYSLLSSSTFLLAAVLALPAGAGDTEPSPANAAPPPAQPHAGVTASAALGVFSVAVADDNLLARARGGSDQTVIDTRLTGAVANNTAINVSTGANVIQGGSFANMSGIPIVVQNSGANVLIQNATVINLQLK</sequence>
<dbReference type="AlphaFoldDB" id="A0A2G8SWM8"/>
<organism evidence="2 3">
    <name type="scientific">Massilia psychrophila</name>
    <dbReference type="NCBI Taxonomy" id="1603353"/>
    <lineage>
        <taxon>Bacteria</taxon>
        <taxon>Pseudomonadati</taxon>
        <taxon>Pseudomonadota</taxon>
        <taxon>Betaproteobacteria</taxon>
        <taxon>Burkholderiales</taxon>
        <taxon>Oxalobacteraceae</taxon>
        <taxon>Telluria group</taxon>
        <taxon>Massilia</taxon>
    </lineage>
</organism>
<evidence type="ECO:0000313" key="2">
    <source>
        <dbReference type="EMBL" id="PIL37888.1"/>
    </source>
</evidence>
<gene>
    <name evidence="2" type="ORF">CR103_20920</name>
</gene>
<feature type="signal peptide" evidence="1">
    <location>
        <begin position="1"/>
        <end position="22"/>
    </location>
</feature>
<evidence type="ECO:0000256" key="1">
    <source>
        <dbReference type="SAM" id="SignalP"/>
    </source>
</evidence>
<name>A0A2G8SWM8_9BURK</name>
<dbReference type="EMBL" id="PDOB01000058">
    <property type="protein sequence ID" value="PIL37888.1"/>
    <property type="molecule type" value="Genomic_DNA"/>
</dbReference>
<feature type="chain" id="PRO_5013802487" evidence="1">
    <location>
        <begin position="23"/>
        <end position="132"/>
    </location>
</feature>